<feature type="domain" description="PBP" evidence="3">
    <location>
        <begin position="194"/>
        <end position="494"/>
    </location>
</feature>
<accession>A0A7K3TLP8</accession>
<dbReference type="PANTHER" id="PTHR42996">
    <property type="entry name" value="PHOSPHATE-BINDING PROTEIN PSTS"/>
    <property type="match status" value="1"/>
</dbReference>
<dbReference type="Proteomes" id="UP000469763">
    <property type="component" value="Unassembled WGS sequence"/>
</dbReference>
<evidence type="ECO:0000313" key="5">
    <source>
        <dbReference type="EMBL" id="NEG79193.1"/>
    </source>
</evidence>
<keyword evidence="6" id="KW-1185">Reference proteome</keyword>
<dbReference type="SUPFAM" id="SSF53850">
    <property type="entry name" value="Periplasmic binding protein-like II"/>
    <property type="match status" value="1"/>
</dbReference>
<evidence type="ECO:0000259" key="3">
    <source>
        <dbReference type="Pfam" id="PF12849"/>
    </source>
</evidence>
<evidence type="ECO:0000313" key="6">
    <source>
        <dbReference type="Proteomes" id="UP000469763"/>
    </source>
</evidence>
<comment type="caution">
    <text evidence="5">The sequence shown here is derived from an EMBL/GenBank/DDBJ whole genome shotgun (WGS) entry which is preliminary data.</text>
</comment>
<feature type="domain" description="Zinc-ribbon" evidence="4">
    <location>
        <begin position="5"/>
        <end position="26"/>
    </location>
</feature>
<gene>
    <name evidence="5" type="ORF">GFD22_09470</name>
</gene>
<dbReference type="Pfam" id="PF12849">
    <property type="entry name" value="PBP_like_2"/>
    <property type="match status" value="1"/>
</dbReference>
<dbReference type="Gene3D" id="3.40.190.10">
    <property type="entry name" value="Periplasmic binding protein-like II"/>
    <property type="match status" value="2"/>
</dbReference>
<comment type="similarity">
    <text evidence="1">Belongs to the PstS family.</text>
</comment>
<protein>
    <submittedName>
        <fullName evidence="5">Zinc-ribbon domain-containing protein</fullName>
    </submittedName>
</protein>
<sequence length="524" mass="53338">MMMAFCTQCGNRITADAKFCPYCGAPQTLAEPNPAQRTDVQPVATPTPATPIPATPAPATASAPSPNTQPLTASSSFPAAPSDPSRQGPQPVPVPAPAKRRGNHTATVAVASCAAAALIASTVYGGLAWRNRWWPFPAQQPVAVAQATTTASGSPSSSATQGGASTPSSAASGASASDAMNLSDDDQLDGMPDVSGDFSGAGSASMQYAAQSWIYGFTSKRPNARIAYNPTGTGAGLASFSTGALTWATTDRAPSGEQMDGARSVCSAGEPIAVPVSVDPILIPYRLDALNGEPLNLSVKTLAGILSGTITTWNDAAIAADNPHVNLPSTPITVVARADKSSSTLLLSQYLAKATPDAWPYQPSESWPAATAHQLKGASGVVSAVDQQDGAIGYVQRSSAQGSSMSTVRLMQGSTAVPYSPQAASRMADISFDAANKGNGGSADPSSAFDVAFGVTDAAAYPLITIDYMVGCSAYQDSSTGEFMKQWLLYVTSDAGQKAAAGVGLAPLSSKVRNAYAATIDGIR</sequence>
<dbReference type="AlphaFoldDB" id="A0A7K3TLP8"/>
<dbReference type="OrthoDB" id="9801510at2"/>
<dbReference type="EMBL" id="WHZY01000018">
    <property type="protein sequence ID" value="NEG79193.1"/>
    <property type="molecule type" value="Genomic_DNA"/>
</dbReference>
<evidence type="ECO:0000256" key="2">
    <source>
        <dbReference type="SAM" id="MobiDB-lite"/>
    </source>
</evidence>
<evidence type="ECO:0000256" key="1">
    <source>
        <dbReference type="ARBA" id="ARBA00008725"/>
    </source>
</evidence>
<dbReference type="PANTHER" id="PTHR42996:SF1">
    <property type="entry name" value="PHOSPHATE-BINDING PROTEIN PSTS"/>
    <property type="match status" value="1"/>
</dbReference>
<dbReference type="InterPro" id="IPR050962">
    <property type="entry name" value="Phosphate-bind_PstS"/>
</dbReference>
<dbReference type="InterPro" id="IPR024370">
    <property type="entry name" value="PBP_domain"/>
</dbReference>
<dbReference type="InterPro" id="IPR026870">
    <property type="entry name" value="Zinc_ribbon_dom"/>
</dbReference>
<feature type="region of interest" description="Disordered" evidence="2">
    <location>
        <begin position="147"/>
        <end position="196"/>
    </location>
</feature>
<evidence type="ECO:0000259" key="4">
    <source>
        <dbReference type="Pfam" id="PF13240"/>
    </source>
</evidence>
<dbReference type="Pfam" id="PF13240">
    <property type="entry name" value="Zn_Ribbon_1"/>
    <property type="match status" value="1"/>
</dbReference>
<name>A0A7K3TLP8_9BIFI</name>
<dbReference type="CDD" id="cd13565">
    <property type="entry name" value="PBP2_PstS"/>
    <property type="match status" value="1"/>
</dbReference>
<proteinExistence type="inferred from homology"/>
<feature type="compositionally biased region" description="Low complexity" evidence="2">
    <location>
        <begin position="147"/>
        <end position="177"/>
    </location>
</feature>
<feature type="compositionally biased region" description="Low complexity" evidence="2">
    <location>
        <begin position="38"/>
        <end position="47"/>
    </location>
</feature>
<organism evidence="5 6">
    <name type="scientific">Bifidobacterium avesanii</name>
    <dbReference type="NCBI Taxonomy" id="1798157"/>
    <lineage>
        <taxon>Bacteria</taxon>
        <taxon>Bacillati</taxon>
        <taxon>Actinomycetota</taxon>
        <taxon>Actinomycetes</taxon>
        <taxon>Bifidobacteriales</taxon>
        <taxon>Bifidobacteriaceae</taxon>
        <taxon>Bifidobacterium</taxon>
    </lineage>
</organism>
<feature type="compositionally biased region" description="Low complexity" evidence="2">
    <location>
        <begin position="57"/>
        <end position="89"/>
    </location>
</feature>
<reference evidence="5 6" key="1">
    <citation type="submission" date="2019-10" db="EMBL/GenBank/DDBJ databases">
        <title>Bifidobacterium from non-human primates.</title>
        <authorList>
            <person name="Modesto M."/>
        </authorList>
    </citation>
    <scope>NUCLEOTIDE SEQUENCE [LARGE SCALE GENOMIC DNA]</scope>
    <source>
        <strain evidence="5 6">TREC</strain>
    </source>
</reference>
<feature type="region of interest" description="Disordered" evidence="2">
    <location>
        <begin position="33"/>
        <end position="103"/>
    </location>
</feature>